<name>A0A402B7J0_9CHLR</name>
<protein>
    <submittedName>
        <fullName evidence="2">Uncharacterized protein</fullName>
    </submittedName>
</protein>
<gene>
    <name evidence="2" type="ORF">KDA_27730</name>
</gene>
<keyword evidence="3" id="KW-1185">Reference proteome</keyword>
<dbReference type="EMBL" id="BIFT01000001">
    <property type="protein sequence ID" value="GCE27289.1"/>
    <property type="molecule type" value="Genomic_DNA"/>
</dbReference>
<keyword evidence="1" id="KW-1133">Transmembrane helix</keyword>
<feature type="transmembrane region" description="Helical" evidence="1">
    <location>
        <begin position="75"/>
        <end position="95"/>
    </location>
</feature>
<dbReference type="AlphaFoldDB" id="A0A402B7J0"/>
<feature type="transmembrane region" description="Helical" evidence="1">
    <location>
        <begin position="115"/>
        <end position="134"/>
    </location>
</feature>
<reference evidence="3" key="1">
    <citation type="submission" date="2018-12" db="EMBL/GenBank/DDBJ databases">
        <title>Tengunoibacter tsumagoiensis gen. nov., sp. nov., Dictyobacter kobayashii sp. nov., D. alpinus sp. nov., and D. joshuensis sp. nov. and description of Dictyobacteraceae fam. nov. within the order Ktedonobacterales isolated from Tengu-no-mugimeshi.</title>
        <authorList>
            <person name="Wang C.M."/>
            <person name="Zheng Y."/>
            <person name="Sakai Y."/>
            <person name="Toyoda A."/>
            <person name="Minakuchi Y."/>
            <person name="Abe K."/>
            <person name="Yokota A."/>
            <person name="Yabe S."/>
        </authorList>
    </citation>
    <scope>NUCLEOTIDE SEQUENCE [LARGE SCALE GENOMIC DNA]</scope>
    <source>
        <strain evidence="3">Uno16</strain>
    </source>
</reference>
<evidence type="ECO:0000313" key="3">
    <source>
        <dbReference type="Proteomes" id="UP000287171"/>
    </source>
</evidence>
<keyword evidence="1" id="KW-0472">Membrane</keyword>
<accession>A0A402B7J0</accession>
<dbReference type="Proteomes" id="UP000287171">
    <property type="component" value="Unassembled WGS sequence"/>
</dbReference>
<keyword evidence="1" id="KW-0812">Transmembrane</keyword>
<organism evidence="2 3">
    <name type="scientific">Dictyobacter alpinus</name>
    <dbReference type="NCBI Taxonomy" id="2014873"/>
    <lineage>
        <taxon>Bacteria</taxon>
        <taxon>Bacillati</taxon>
        <taxon>Chloroflexota</taxon>
        <taxon>Ktedonobacteria</taxon>
        <taxon>Ktedonobacterales</taxon>
        <taxon>Dictyobacteraceae</taxon>
        <taxon>Dictyobacter</taxon>
    </lineage>
</organism>
<evidence type="ECO:0000313" key="2">
    <source>
        <dbReference type="EMBL" id="GCE27289.1"/>
    </source>
</evidence>
<evidence type="ECO:0000256" key="1">
    <source>
        <dbReference type="SAM" id="Phobius"/>
    </source>
</evidence>
<comment type="caution">
    <text evidence="2">The sequence shown here is derived from an EMBL/GenBank/DDBJ whole genome shotgun (WGS) entry which is preliminary data.</text>
</comment>
<proteinExistence type="predicted"/>
<sequence>MNWQGAFRVIIRVIFIFAYIAFLAASIRHVATFFHNFEADPNDWVNPYTLAVSIDLTALVLTVGVMFFRGNMPWYAQGFTWIFIVALTAFSWFVNWEYAMTFQGNDLRVNDTLRMLNPILASSFAFLNLAYSVVAEFFSSKNKTAAQLAAEVDELEMLEAQQVRLAEYRARTKQPSIIQRVKKTAIEAREAVNEVLTTDPAENQQVKVASAAQQLTPAIEPDIVAEQSVEDLTSAPQHVINQIAEPQADERSAAHGALPELPQLEPVITTPLPANEYEQISEFVSNEEPITQHEDEQSLITEPLSIDVNEYAGEAQQDTTAGQPINELSPASQASDVFLPAWAGGEDVGTFLTEDDMQPYLPSGDTASMSKISSATGKLTRRKPMSVAEAAEALSLSERRIRELRSQGILVTDESNKIKVASVNAYLGKRKVKTAELSLTN</sequence>
<feature type="transmembrane region" description="Helical" evidence="1">
    <location>
        <begin position="9"/>
        <end position="27"/>
    </location>
</feature>
<feature type="transmembrane region" description="Helical" evidence="1">
    <location>
        <begin position="47"/>
        <end position="68"/>
    </location>
</feature>